<dbReference type="EMBL" id="JWIN03000007">
    <property type="protein sequence ID" value="KAB1276358.1"/>
    <property type="molecule type" value="Genomic_DNA"/>
</dbReference>
<proteinExistence type="inferred from homology"/>
<feature type="compositionally biased region" description="Basic and acidic residues" evidence="5">
    <location>
        <begin position="159"/>
        <end position="172"/>
    </location>
</feature>
<keyword evidence="7" id="KW-1185">Reference proteome</keyword>
<reference evidence="6 7" key="1">
    <citation type="journal article" date="2019" name="Mol. Ecol. Resour.">
        <title>Improving Illumina assemblies with Hi-C and long reads: an example with the North African dromedary.</title>
        <authorList>
            <person name="Elbers J.P."/>
            <person name="Rogers M.F."/>
            <person name="Perelman P.L."/>
            <person name="Proskuryakova A.A."/>
            <person name="Serdyukova N.A."/>
            <person name="Johnson W.E."/>
            <person name="Horin P."/>
            <person name="Corander J."/>
            <person name="Murphy D."/>
            <person name="Burger P.A."/>
        </authorList>
    </citation>
    <scope>NUCLEOTIDE SEQUENCE [LARGE SCALE GENOMIC DNA]</scope>
    <source>
        <strain evidence="6">Drom800</strain>
        <tissue evidence="6">Blood</tissue>
    </source>
</reference>
<keyword evidence="1 4" id="KW-0547">Nucleotide-binding</keyword>
<dbReference type="STRING" id="9838.ENSCDRP00005018638"/>
<keyword evidence="2 4" id="KW-0067">ATP-binding</keyword>
<dbReference type="Proteomes" id="UP000299084">
    <property type="component" value="Unassembled WGS sequence"/>
</dbReference>
<dbReference type="PANTHER" id="PTHR11353">
    <property type="entry name" value="CHAPERONIN"/>
    <property type="match status" value="1"/>
</dbReference>
<evidence type="ECO:0000256" key="3">
    <source>
        <dbReference type="ARBA" id="ARBA00023186"/>
    </source>
</evidence>
<sequence>MDSRASSAQALPERLGTPAAAAAKDLLSSVAAAHTLARVLRPCYGPHGRQKLLVTAKGETVFTGYATAILRALELEHPAARLLREAAQAQAEQSGDGAAFVVLLAQALLAQAERLLRAGLPRAQLRRPTRGAPNAGPLAFPGHPVPGAAGGPALGPLLGDEHARAAADRLPEQDGGACVLGDQGAGRRLPARARGGVRAARG</sequence>
<dbReference type="AlphaFoldDB" id="A0A5N4DYV3"/>
<evidence type="ECO:0000313" key="6">
    <source>
        <dbReference type="EMBL" id="KAB1276358.1"/>
    </source>
</evidence>
<dbReference type="SUPFAM" id="SSF48592">
    <property type="entry name" value="GroEL equatorial domain-like"/>
    <property type="match status" value="1"/>
</dbReference>
<dbReference type="InterPro" id="IPR017998">
    <property type="entry name" value="Chaperone_TCP-1"/>
</dbReference>
<dbReference type="PRINTS" id="PR00304">
    <property type="entry name" value="TCOMPLEXTCP1"/>
</dbReference>
<feature type="compositionally biased region" description="Low complexity" evidence="5">
    <location>
        <begin position="186"/>
        <end position="202"/>
    </location>
</feature>
<comment type="caution">
    <text evidence="6">The sequence shown here is derived from an EMBL/GenBank/DDBJ whole genome shotgun (WGS) entry which is preliminary data.</text>
</comment>
<evidence type="ECO:0000256" key="4">
    <source>
        <dbReference type="RuleBase" id="RU004187"/>
    </source>
</evidence>
<name>A0A5N4DYV3_CAMDR</name>
<dbReference type="GO" id="GO:0140662">
    <property type="term" value="F:ATP-dependent protein folding chaperone"/>
    <property type="evidence" value="ECO:0007669"/>
    <property type="project" value="InterPro"/>
</dbReference>
<evidence type="ECO:0000256" key="1">
    <source>
        <dbReference type="ARBA" id="ARBA00022741"/>
    </source>
</evidence>
<organism evidence="6 7">
    <name type="scientific">Camelus dromedarius</name>
    <name type="common">Dromedary</name>
    <name type="synonym">Arabian camel</name>
    <dbReference type="NCBI Taxonomy" id="9838"/>
    <lineage>
        <taxon>Eukaryota</taxon>
        <taxon>Metazoa</taxon>
        <taxon>Chordata</taxon>
        <taxon>Craniata</taxon>
        <taxon>Vertebrata</taxon>
        <taxon>Euteleostomi</taxon>
        <taxon>Mammalia</taxon>
        <taxon>Eutheria</taxon>
        <taxon>Laurasiatheria</taxon>
        <taxon>Artiodactyla</taxon>
        <taxon>Tylopoda</taxon>
        <taxon>Camelidae</taxon>
        <taxon>Camelus</taxon>
    </lineage>
</organism>
<keyword evidence="3 4" id="KW-0143">Chaperone</keyword>
<dbReference type="InterPro" id="IPR002423">
    <property type="entry name" value="Cpn60/GroEL/TCP-1"/>
</dbReference>
<dbReference type="GO" id="GO:0005832">
    <property type="term" value="C:chaperonin-containing T-complex"/>
    <property type="evidence" value="ECO:0007669"/>
    <property type="project" value="UniProtKB-ARBA"/>
</dbReference>
<dbReference type="InterPro" id="IPR027413">
    <property type="entry name" value="GROEL-like_equatorial_sf"/>
</dbReference>
<evidence type="ECO:0000313" key="7">
    <source>
        <dbReference type="Proteomes" id="UP000299084"/>
    </source>
</evidence>
<feature type="region of interest" description="Disordered" evidence="5">
    <location>
        <begin position="126"/>
        <end position="202"/>
    </location>
</feature>
<comment type="similarity">
    <text evidence="4">Belongs to the TCP-1 chaperonin family.</text>
</comment>
<evidence type="ECO:0000256" key="5">
    <source>
        <dbReference type="SAM" id="MobiDB-lite"/>
    </source>
</evidence>
<dbReference type="GO" id="GO:0005524">
    <property type="term" value="F:ATP binding"/>
    <property type="evidence" value="ECO:0007669"/>
    <property type="project" value="UniProtKB-KW"/>
</dbReference>
<accession>A0A5N4DYV3</accession>
<protein>
    <submittedName>
        <fullName evidence="6">T-complex protein 1 subunit theta-like 2</fullName>
    </submittedName>
</protein>
<dbReference type="Pfam" id="PF00118">
    <property type="entry name" value="Cpn60_TCP1"/>
    <property type="match status" value="1"/>
</dbReference>
<dbReference type="Gene3D" id="1.10.560.10">
    <property type="entry name" value="GroEL-like equatorial domain"/>
    <property type="match status" value="1"/>
</dbReference>
<gene>
    <name evidence="6" type="ORF">Cadr_000008689</name>
</gene>
<evidence type="ECO:0000256" key="2">
    <source>
        <dbReference type="ARBA" id="ARBA00022840"/>
    </source>
</evidence>